<organism evidence="3 4">
    <name type="scientific">Azospirillum argentinense</name>
    <dbReference type="NCBI Taxonomy" id="2970906"/>
    <lineage>
        <taxon>Bacteria</taxon>
        <taxon>Pseudomonadati</taxon>
        <taxon>Pseudomonadota</taxon>
        <taxon>Alphaproteobacteria</taxon>
        <taxon>Rhodospirillales</taxon>
        <taxon>Azospirillaceae</taxon>
        <taxon>Azospirillum</taxon>
    </lineage>
</organism>
<accession>A0A4D8PS63</accession>
<evidence type="ECO:0000313" key="3">
    <source>
        <dbReference type="EMBL" id="QCO00175.1"/>
    </source>
</evidence>
<feature type="region of interest" description="Disordered" evidence="1">
    <location>
        <begin position="1"/>
        <end position="49"/>
    </location>
</feature>
<dbReference type="EMBL" id="CP032326">
    <property type="protein sequence ID" value="QCO00175.1"/>
    <property type="molecule type" value="Genomic_DNA"/>
</dbReference>
<keyword evidence="3" id="KW-0614">Plasmid</keyword>
<feature type="compositionally biased region" description="Basic and acidic residues" evidence="1">
    <location>
        <begin position="1"/>
        <end position="23"/>
    </location>
</feature>
<feature type="compositionally biased region" description="Basic residues" evidence="1">
    <location>
        <begin position="24"/>
        <end position="43"/>
    </location>
</feature>
<dbReference type="InterPro" id="IPR032874">
    <property type="entry name" value="DDE_dom"/>
</dbReference>
<proteinExistence type="predicted"/>
<gene>
    <name evidence="3" type="ORF">D3093_33525</name>
</gene>
<sequence>MVYGDAVEHRTSKFKNNHQEQDHRRVKGRTRPMRGFQHPKHRPPLLPGL</sequence>
<geneLocation type="plasmid" evidence="3 4">
    <name>p5</name>
</geneLocation>
<dbReference type="Proteomes" id="UP000298595">
    <property type="component" value="Plasmid p5"/>
</dbReference>
<feature type="domain" description="DDE" evidence="2">
    <location>
        <begin position="5"/>
        <end position="40"/>
    </location>
</feature>
<reference evidence="3 4" key="1">
    <citation type="submission" date="2018-09" db="EMBL/GenBank/DDBJ databases">
        <title>Whole genome based analysis of evolution and adaptive divergence in Indian and Brazilian strains of Azospirillum brasilense.</title>
        <authorList>
            <person name="Singh C."/>
            <person name="Tripathi A.K."/>
        </authorList>
    </citation>
    <scope>NUCLEOTIDE SEQUENCE [LARGE SCALE GENOMIC DNA]</scope>
    <source>
        <strain evidence="3 4">MTCC4035</strain>
        <plasmid evidence="3 4">p5</plasmid>
    </source>
</reference>
<evidence type="ECO:0000256" key="1">
    <source>
        <dbReference type="SAM" id="MobiDB-lite"/>
    </source>
</evidence>
<dbReference type="Pfam" id="PF13610">
    <property type="entry name" value="DDE_Tnp_IS240"/>
    <property type="match status" value="1"/>
</dbReference>
<evidence type="ECO:0000259" key="2">
    <source>
        <dbReference type="Pfam" id="PF13610"/>
    </source>
</evidence>
<dbReference type="AlphaFoldDB" id="A0A4D8PS63"/>
<name>A0A4D8PS63_9PROT</name>
<protein>
    <submittedName>
        <fullName evidence="3">DDE domain-containing protein</fullName>
    </submittedName>
</protein>
<evidence type="ECO:0000313" key="4">
    <source>
        <dbReference type="Proteomes" id="UP000298595"/>
    </source>
</evidence>
<dbReference type="KEGG" id="aare:D3093_33525"/>